<gene>
    <name evidence="3" type="ORF">HLA91_09520</name>
</gene>
<accession>A0A849AUP6</accession>
<protein>
    <submittedName>
        <fullName evidence="3">Uncharacterized protein</fullName>
    </submittedName>
</protein>
<organism evidence="3 4">
    <name type="scientific">Brevibacterium luteolum</name>
    <dbReference type="NCBI Taxonomy" id="199591"/>
    <lineage>
        <taxon>Bacteria</taxon>
        <taxon>Bacillati</taxon>
        <taxon>Actinomycetota</taxon>
        <taxon>Actinomycetes</taxon>
        <taxon>Micrococcales</taxon>
        <taxon>Brevibacteriaceae</taxon>
        <taxon>Brevibacterium</taxon>
    </lineage>
</organism>
<feature type="region of interest" description="Disordered" evidence="2">
    <location>
        <begin position="262"/>
        <end position="285"/>
    </location>
</feature>
<feature type="coiled-coil region" evidence="1">
    <location>
        <begin position="116"/>
        <end position="143"/>
    </location>
</feature>
<proteinExistence type="predicted"/>
<evidence type="ECO:0000256" key="1">
    <source>
        <dbReference type="SAM" id="Coils"/>
    </source>
</evidence>
<evidence type="ECO:0000256" key="2">
    <source>
        <dbReference type="SAM" id="MobiDB-lite"/>
    </source>
</evidence>
<evidence type="ECO:0000313" key="3">
    <source>
        <dbReference type="EMBL" id="NNG79610.1"/>
    </source>
</evidence>
<dbReference type="EMBL" id="JABEMC010000005">
    <property type="protein sequence ID" value="NNG79610.1"/>
    <property type="molecule type" value="Genomic_DNA"/>
</dbReference>
<reference evidence="3 4" key="1">
    <citation type="submission" date="2020-05" db="EMBL/GenBank/DDBJ databases">
        <title>MicrobeNet Type strains.</title>
        <authorList>
            <person name="Nicholson A.C."/>
        </authorList>
    </citation>
    <scope>NUCLEOTIDE SEQUENCE [LARGE SCALE GENOMIC DNA]</scope>
    <source>
        <strain evidence="3 4">CCUG 46604</strain>
    </source>
</reference>
<dbReference type="RefSeq" id="WP_170274478.1">
    <property type="nucleotide sequence ID" value="NZ_BAAAKH010000011.1"/>
</dbReference>
<sequence>MAESELQQDINSLDEGYGITMAYLGRLVENPASVERDANSAIATHMRKFGELEQHLNPAYLAWRSIASAGEHAGIAEHLRFVTGGGILDRPQASLARATLLGAARAIFVLQPDSARERISRAAKLANNEAKDARRMLDAWSDRTAMVPGLLASLDKHTSELAESAGRILVREGLKERTSVNESDMFRVVAPQLPGDPDQSVTRVFELWNRASGVAHARSWTWNTPYGIDHQFDFIDTWSVPVELLVEAWKLWNLRRGIDNPSPEPPIGWEPDRDHWGSYPRNDRE</sequence>
<evidence type="ECO:0000313" key="4">
    <source>
        <dbReference type="Proteomes" id="UP000549517"/>
    </source>
</evidence>
<feature type="compositionally biased region" description="Basic and acidic residues" evidence="2">
    <location>
        <begin position="270"/>
        <end position="285"/>
    </location>
</feature>
<dbReference type="AlphaFoldDB" id="A0A849AUP6"/>
<comment type="caution">
    <text evidence="3">The sequence shown here is derived from an EMBL/GenBank/DDBJ whole genome shotgun (WGS) entry which is preliminary data.</text>
</comment>
<keyword evidence="1" id="KW-0175">Coiled coil</keyword>
<dbReference type="Proteomes" id="UP000549517">
    <property type="component" value="Unassembled WGS sequence"/>
</dbReference>
<name>A0A849AUP6_9MICO</name>